<proteinExistence type="predicted"/>
<dbReference type="Proteomes" id="UP001399917">
    <property type="component" value="Unassembled WGS sequence"/>
</dbReference>
<dbReference type="Gene3D" id="3.40.50.720">
    <property type="entry name" value="NAD(P)-binding Rossmann-like Domain"/>
    <property type="match status" value="1"/>
</dbReference>
<comment type="caution">
    <text evidence="1">The sequence shown here is derived from an EMBL/GenBank/DDBJ whole genome shotgun (WGS) entry which is preliminary data.</text>
</comment>
<dbReference type="InterPro" id="IPR002347">
    <property type="entry name" value="SDR_fam"/>
</dbReference>
<keyword evidence="2" id="KW-1185">Reference proteome</keyword>
<dbReference type="Pfam" id="PF13561">
    <property type="entry name" value="adh_short_C2"/>
    <property type="match status" value="1"/>
</dbReference>
<dbReference type="PANTHER" id="PTHR45458:SF1">
    <property type="entry name" value="SHORT CHAIN DEHYDROGENASE"/>
    <property type="match status" value="1"/>
</dbReference>
<dbReference type="InterPro" id="IPR036291">
    <property type="entry name" value="NAD(P)-bd_dom_sf"/>
</dbReference>
<dbReference type="PRINTS" id="PR00081">
    <property type="entry name" value="GDHRDH"/>
</dbReference>
<organism evidence="1 2">
    <name type="scientific">Celeribacter arenosi</name>
    <dbReference type="NCBI Taxonomy" id="792649"/>
    <lineage>
        <taxon>Bacteria</taxon>
        <taxon>Pseudomonadati</taxon>
        <taxon>Pseudomonadota</taxon>
        <taxon>Alphaproteobacteria</taxon>
        <taxon>Rhodobacterales</taxon>
        <taxon>Roseobacteraceae</taxon>
        <taxon>Celeribacter</taxon>
    </lineage>
</organism>
<gene>
    <name evidence="1" type="ORF">GCM10022404_16750</name>
</gene>
<dbReference type="EMBL" id="BAABDF010000007">
    <property type="protein sequence ID" value="GAA3867305.1"/>
    <property type="molecule type" value="Genomic_DNA"/>
</dbReference>
<sequence>MGPNYSRGGFKENPQNELDRRLGRIRIMEQKKRALVIGSSGGIGAATASEFEQMGWAVTRLSRRDDGLDVSDPESVANALGNLEGPFDRIVIATGKLDGAGHPPEKSLAALTAEAMADQFAINAIGPALILQHIENLLPRDRPSKVVVLTARVGSIGDNRLGGWYSYRAAKAAANQIVHGAAIELARKFKQSCVYAYHPGTVATPFTADYQGSHKSMPPAVAAKHLVEVMEARSPEDTGKFYDWRGDIVAW</sequence>
<evidence type="ECO:0000313" key="1">
    <source>
        <dbReference type="EMBL" id="GAA3867305.1"/>
    </source>
</evidence>
<evidence type="ECO:0000313" key="2">
    <source>
        <dbReference type="Proteomes" id="UP001399917"/>
    </source>
</evidence>
<dbReference type="PANTHER" id="PTHR45458">
    <property type="entry name" value="SHORT-CHAIN DEHYDROGENASE/REDUCTASE SDR"/>
    <property type="match status" value="1"/>
</dbReference>
<accession>A0ABP7K6B1</accession>
<protein>
    <submittedName>
        <fullName evidence="1">SDR family oxidoreductase</fullName>
    </submittedName>
</protein>
<reference evidence="2" key="1">
    <citation type="journal article" date="2019" name="Int. J. Syst. Evol. Microbiol.">
        <title>The Global Catalogue of Microorganisms (GCM) 10K type strain sequencing project: providing services to taxonomists for standard genome sequencing and annotation.</title>
        <authorList>
            <consortium name="The Broad Institute Genomics Platform"/>
            <consortium name="The Broad Institute Genome Sequencing Center for Infectious Disease"/>
            <person name="Wu L."/>
            <person name="Ma J."/>
        </authorList>
    </citation>
    <scope>NUCLEOTIDE SEQUENCE [LARGE SCALE GENOMIC DNA]</scope>
    <source>
        <strain evidence="2">JCM 17190</strain>
    </source>
</reference>
<dbReference type="InterPro" id="IPR052184">
    <property type="entry name" value="SDR_enzymes"/>
</dbReference>
<dbReference type="SUPFAM" id="SSF51735">
    <property type="entry name" value="NAD(P)-binding Rossmann-fold domains"/>
    <property type="match status" value="1"/>
</dbReference>
<name>A0ABP7K6B1_9RHOB</name>